<evidence type="ECO:0000259" key="4">
    <source>
        <dbReference type="SMART" id="SM00382"/>
    </source>
</evidence>
<dbReference type="GO" id="GO:0016887">
    <property type="term" value="F:ATP hydrolysis activity"/>
    <property type="evidence" value="ECO:0007669"/>
    <property type="project" value="InterPro"/>
</dbReference>
<dbReference type="EMBL" id="PVWG01000022">
    <property type="protein sequence ID" value="PSB17920.1"/>
    <property type="molecule type" value="Genomic_DNA"/>
</dbReference>
<dbReference type="AlphaFoldDB" id="A0A2T1DBQ2"/>
<dbReference type="SMART" id="SM00382">
    <property type="entry name" value="AAA"/>
    <property type="match status" value="1"/>
</dbReference>
<dbReference type="SUPFAM" id="SSF52540">
    <property type="entry name" value="P-loop containing nucleoside triphosphate hydrolases"/>
    <property type="match status" value="2"/>
</dbReference>
<dbReference type="InterPro" id="IPR003959">
    <property type="entry name" value="ATPase_AAA_core"/>
</dbReference>
<feature type="domain" description="AAA+ ATPase" evidence="4">
    <location>
        <begin position="491"/>
        <end position="623"/>
    </location>
</feature>
<evidence type="ECO:0000256" key="1">
    <source>
        <dbReference type="ARBA" id="ARBA00006914"/>
    </source>
</evidence>
<dbReference type="Proteomes" id="UP000238634">
    <property type="component" value="Unassembled WGS sequence"/>
</dbReference>
<dbReference type="InterPro" id="IPR027417">
    <property type="entry name" value="P-loop_NTPase"/>
</dbReference>
<dbReference type="OrthoDB" id="9806903at2"/>
<dbReference type="InterPro" id="IPR003593">
    <property type="entry name" value="AAA+_ATPase"/>
</dbReference>
<dbReference type="CDD" id="cd19481">
    <property type="entry name" value="RecA-like_protease"/>
    <property type="match status" value="1"/>
</dbReference>
<evidence type="ECO:0000256" key="2">
    <source>
        <dbReference type="ARBA" id="ARBA00022741"/>
    </source>
</evidence>
<dbReference type="Pfam" id="PF00004">
    <property type="entry name" value="AAA"/>
    <property type="match status" value="1"/>
</dbReference>
<evidence type="ECO:0000313" key="6">
    <source>
        <dbReference type="Proteomes" id="UP000238634"/>
    </source>
</evidence>
<gene>
    <name evidence="5" type="ORF">C7B65_17135</name>
</gene>
<dbReference type="GO" id="GO:0005524">
    <property type="term" value="F:ATP binding"/>
    <property type="evidence" value="ECO:0007669"/>
    <property type="project" value="UniProtKB-KW"/>
</dbReference>
<comment type="caution">
    <text evidence="5">The sequence shown here is derived from an EMBL/GenBank/DDBJ whole genome shotgun (WGS) entry which is preliminary data.</text>
</comment>
<protein>
    <submittedName>
        <fullName evidence="5">ATP-binding protein</fullName>
    </submittedName>
</protein>
<dbReference type="Pfam" id="PF22977">
    <property type="entry name" value="WHD"/>
    <property type="match status" value="1"/>
</dbReference>
<dbReference type="InterPro" id="IPR054472">
    <property type="entry name" value="WHD"/>
</dbReference>
<reference evidence="5 6" key="1">
    <citation type="submission" date="2018-02" db="EMBL/GenBank/DDBJ databases">
        <authorList>
            <person name="Cohen D.B."/>
            <person name="Kent A.D."/>
        </authorList>
    </citation>
    <scope>NUCLEOTIDE SEQUENCE [LARGE SCALE GENOMIC DNA]</scope>
    <source>
        <strain evidence="5 6">ULC007</strain>
    </source>
</reference>
<dbReference type="PANTHER" id="PTHR23073">
    <property type="entry name" value="26S PROTEASOME REGULATORY SUBUNIT"/>
    <property type="match status" value="1"/>
</dbReference>
<name>A0A2T1DBQ2_9CYAN</name>
<dbReference type="STRING" id="1920490.GCA_001895925_04267"/>
<evidence type="ECO:0000313" key="5">
    <source>
        <dbReference type="EMBL" id="PSB17920.1"/>
    </source>
</evidence>
<dbReference type="InterPro" id="IPR050221">
    <property type="entry name" value="26S_Proteasome_ATPase"/>
</dbReference>
<sequence>MAKQKLVQVAQLKDMLRALQQLDHLLTDAISRAEILYGSEAAADPYRGLYINREEIDRLLARKVGEPTLRSHQSEPDLAEQLSQLAPFNWLKHTFGLSEFDLSVVLISLAPEIDLGYERIYSYLQDDVTRKHPSVDLALNLLCATTETKMQQRDRFAPAAPLMQHGLLHLIVDPNRAQPPLLSYFLKLDEQVIRFLMGQQGLDSRLAPCQLIQPTISLEDLPLNAPIKQALRSIAHTVQPLQLYFQGVDALEKRQTAEAICHELDASLLIVDQAIAASPDLEQTLRRLGREARFQNAVLYLDQREGLDNAQLSAIEQAFSMFSDEALPMILAGTQSQRLSGCTARFIPVSFPKISFAQRRTCWSANLAALGMEIVDQELDGLADRFRLTPQQIADAVLMAQHHSRWQAALQSQEGWDVQPPTIEELFRAARAQSSQKLEGLTRKITPRYTWKDIVLPADQLARLKEICSHIRYRHIVYGDWGFDRKLSLGKGLNTLFSGPPGTGKTMAAEIIANELRLDLYQIDLSQMVSKYIGETEKNLNQIFTAAESANAILLFDEADSLFGKRSEIKDAHDRYANIEVAYLLQKMEEYEGITILTTNLVQNLDEAFTRRLRFIIEFPFPDVEHRLNIWKGVFPSETPIAPFDFEAIAQQFKLAGGNIANIALAAAFLAAESGQSINMAHLLQATKRELQKMGRLVSEEEFL</sequence>
<keyword evidence="6" id="KW-1185">Reference proteome</keyword>
<dbReference type="Gene3D" id="3.40.50.300">
    <property type="entry name" value="P-loop containing nucleotide triphosphate hydrolases"/>
    <property type="match status" value="1"/>
</dbReference>
<reference evidence="5 6" key="2">
    <citation type="submission" date="2018-03" db="EMBL/GenBank/DDBJ databases">
        <title>The ancient ancestry and fast evolution of plastids.</title>
        <authorList>
            <person name="Moore K.R."/>
            <person name="Magnabosco C."/>
            <person name="Momper L."/>
            <person name="Gold D.A."/>
            <person name="Bosak T."/>
            <person name="Fournier G.P."/>
        </authorList>
    </citation>
    <scope>NUCLEOTIDE SEQUENCE [LARGE SCALE GENOMIC DNA]</scope>
    <source>
        <strain evidence="5 6">ULC007</strain>
    </source>
</reference>
<comment type="similarity">
    <text evidence="1">Belongs to the AAA ATPase family.</text>
</comment>
<proteinExistence type="inferred from homology"/>
<keyword evidence="3 5" id="KW-0067">ATP-binding</keyword>
<organism evidence="5 6">
    <name type="scientific">Phormidesmis priestleyi ULC007</name>
    <dbReference type="NCBI Taxonomy" id="1920490"/>
    <lineage>
        <taxon>Bacteria</taxon>
        <taxon>Bacillati</taxon>
        <taxon>Cyanobacteriota</taxon>
        <taxon>Cyanophyceae</taxon>
        <taxon>Leptolyngbyales</taxon>
        <taxon>Leptolyngbyaceae</taxon>
        <taxon>Phormidesmis</taxon>
    </lineage>
</organism>
<evidence type="ECO:0000256" key="3">
    <source>
        <dbReference type="ARBA" id="ARBA00022840"/>
    </source>
</evidence>
<dbReference type="RefSeq" id="WP_073070385.1">
    <property type="nucleotide sequence ID" value="NZ_MPPI01000007.1"/>
</dbReference>
<keyword evidence="2" id="KW-0547">Nucleotide-binding</keyword>
<accession>A0A2T1DBQ2</accession>